<dbReference type="InterPro" id="IPR003684">
    <property type="entry name" value="Porin_alphabac"/>
</dbReference>
<comment type="subcellular location">
    <subcellularLocation>
        <location evidence="10">Cell outer membrane</location>
        <topology evidence="10">Multi-pass membrane protein</topology>
    </subcellularLocation>
</comment>
<accession>A0ABV3SPS4</accession>
<feature type="chain" id="PRO_5044999923" description="Porin" evidence="10">
    <location>
        <begin position="23"/>
        <end position="405"/>
    </location>
</feature>
<evidence type="ECO:0000256" key="8">
    <source>
        <dbReference type="ARBA" id="ARBA00023136"/>
    </source>
</evidence>
<keyword evidence="2 10" id="KW-0813">Transport</keyword>
<dbReference type="Proteomes" id="UP001556692">
    <property type="component" value="Unassembled WGS sequence"/>
</dbReference>
<comment type="similarity">
    <text evidence="1 10">Belongs to the alphaproteobacteria porin family.</text>
</comment>
<sequence>MNIKSLLLGSAAVLVAATGAKAADAIVIPEPEPVEYVRVCDAYGAGFFYIPGTETCLQISGYVWYQIGANGYDEDSSAITGGDTTGYIGGSTGDGWLKSTRARVNFDARSDTEWGTLRAFIRLQATWGTQVDGPVSVDQGFIQLGGLMMGYSESFWANSGNGGPSNWGSHSWGGMYYGYQQRHLVGYRFNGSNGFFAAVSLEDDTLSGEGYMPDVVGKIGVSQGWGAVWAKVAYDESFDGSVPTLGGAAALFGLNDGGWAVQLGTQINVPSAPGSSLRVIGYWADGAHAYNVGSPSVIFGPTSESYYGGAEWSILASYNHQFTPTLGASVAFQWFNDLYYATTDASSGVDAWGAELSVVWVPVENFEIRTELHYDDVGTFNVPATPAGFDPDGTVSGFLRFTRYF</sequence>
<keyword evidence="5 10" id="KW-0732">Signal</keyword>
<comment type="caution">
    <text evidence="11">The sequence shown here is derived from an EMBL/GenBank/DDBJ whole genome shotgun (WGS) entry which is preliminary data.</text>
</comment>
<evidence type="ECO:0000256" key="10">
    <source>
        <dbReference type="RuleBase" id="RU364005"/>
    </source>
</evidence>
<keyword evidence="8 10" id="KW-0472">Membrane</keyword>
<evidence type="ECO:0000313" key="12">
    <source>
        <dbReference type="Proteomes" id="UP001556692"/>
    </source>
</evidence>
<keyword evidence="9 10" id="KW-0998">Cell outer membrane</keyword>
<comment type="function">
    <text evidence="10">Forms passive diffusion pores that allow small molecular weight hydrophilic materials across the outer membrane.</text>
</comment>
<organism evidence="11 12">
    <name type="scientific">Aquibium pacificus</name>
    <dbReference type="NCBI Taxonomy" id="3153579"/>
    <lineage>
        <taxon>Bacteria</taxon>
        <taxon>Pseudomonadati</taxon>
        <taxon>Pseudomonadota</taxon>
        <taxon>Alphaproteobacteria</taxon>
        <taxon>Hyphomicrobiales</taxon>
        <taxon>Phyllobacteriaceae</taxon>
        <taxon>Aquibium</taxon>
    </lineage>
</organism>
<dbReference type="EMBL" id="JBDPGJ010000005">
    <property type="protein sequence ID" value="MEX0408218.1"/>
    <property type="molecule type" value="Genomic_DNA"/>
</dbReference>
<name>A0ABV3SPS4_9HYPH</name>
<dbReference type="RefSeq" id="WP_367956090.1">
    <property type="nucleotide sequence ID" value="NZ_JBDPGJ010000005.1"/>
</dbReference>
<evidence type="ECO:0000256" key="5">
    <source>
        <dbReference type="ARBA" id="ARBA00022729"/>
    </source>
</evidence>
<keyword evidence="3 10" id="KW-1134">Transmembrane beta strand</keyword>
<evidence type="ECO:0000256" key="7">
    <source>
        <dbReference type="ARBA" id="ARBA00023114"/>
    </source>
</evidence>
<evidence type="ECO:0000256" key="1">
    <source>
        <dbReference type="ARBA" id="ARBA00009521"/>
    </source>
</evidence>
<evidence type="ECO:0000256" key="6">
    <source>
        <dbReference type="ARBA" id="ARBA00023065"/>
    </source>
</evidence>
<keyword evidence="4 10" id="KW-0812">Transmembrane</keyword>
<feature type="signal peptide" evidence="10">
    <location>
        <begin position="1"/>
        <end position="22"/>
    </location>
</feature>
<evidence type="ECO:0000313" key="11">
    <source>
        <dbReference type="EMBL" id="MEX0408218.1"/>
    </source>
</evidence>
<evidence type="ECO:0000256" key="4">
    <source>
        <dbReference type="ARBA" id="ARBA00022692"/>
    </source>
</evidence>
<protein>
    <recommendedName>
        <fullName evidence="10">Porin</fullName>
    </recommendedName>
</protein>
<evidence type="ECO:0000256" key="9">
    <source>
        <dbReference type="ARBA" id="ARBA00023237"/>
    </source>
</evidence>
<keyword evidence="7 10" id="KW-0626">Porin</keyword>
<evidence type="ECO:0000256" key="2">
    <source>
        <dbReference type="ARBA" id="ARBA00022448"/>
    </source>
</evidence>
<keyword evidence="6 10" id="KW-0406">Ion transport</keyword>
<reference evidence="11 12" key="1">
    <citation type="submission" date="2024-05" db="EMBL/GenBank/DDBJ databases">
        <authorList>
            <person name="Jiang F."/>
        </authorList>
    </citation>
    <scope>NUCLEOTIDE SEQUENCE [LARGE SCALE GENOMIC DNA]</scope>
    <source>
        <strain evidence="11 12">LZ166</strain>
    </source>
</reference>
<proteinExistence type="inferred from homology"/>
<keyword evidence="12" id="KW-1185">Reference proteome</keyword>
<comment type="domain">
    <text evidence="10">Consists of 16-stranded beta-barrel sheets, with large surface-exposed loops, that form a transmembrane pore at the center of each barrel. The pore is partially ocluded by a peptide loop that folds into the pore lumen.</text>
</comment>
<gene>
    <name evidence="11" type="ORF">ABGN05_21380</name>
</gene>
<evidence type="ECO:0000256" key="3">
    <source>
        <dbReference type="ARBA" id="ARBA00022452"/>
    </source>
</evidence>
<dbReference type="Pfam" id="PF02530">
    <property type="entry name" value="Porin_2"/>
    <property type="match status" value="1"/>
</dbReference>